<dbReference type="RefSeq" id="WP_042480205.1">
    <property type="nucleotide sequence ID" value="NZ_CBCRWT010000001.1"/>
</dbReference>
<dbReference type="OrthoDB" id="5904592at2"/>
<sequence length="247" mass="27656">MKKTILIASLLCSSSVWAAQCKIDVQNEVHLSGSSVEIHTTRGDTAVMDESNRLYLHGEQIELDGSQQQAIQSYRESVSSAVPRAKELAQKGMDVASDLLDDVAASLDAPNAFEGVKQSMKDFFADVESRYYQGGDFVLPANTFESMTQQWQQDFEKAKAMFSQEFFSSAFDAVSEKMKQDGGINLTELGNTMSELTAKFEARLREHEATVEKEGKELCESLDDIVEQEQELHKKIPELKNYQVFTI</sequence>
<protein>
    <submittedName>
        <fullName evidence="2">DUF2884 domain-containing protein</fullName>
    </submittedName>
</protein>
<dbReference type="EMBL" id="POSK01000005">
    <property type="protein sequence ID" value="PNI05071.1"/>
    <property type="molecule type" value="Genomic_DNA"/>
</dbReference>
<accession>A0A2J8HC16</accession>
<evidence type="ECO:0000313" key="2">
    <source>
        <dbReference type="EMBL" id="PNI05071.1"/>
    </source>
</evidence>
<organism evidence="2 3">
    <name type="scientific">Vibrio diazotrophicus</name>
    <dbReference type="NCBI Taxonomy" id="685"/>
    <lineage>
        <taxon>Bacteria</taxon>
        <taxon>Pseudomonadati</taxon>
        <taxon>Pseudomonadota</taxon>
        <taxon>Gammaproteobacteria</taxon>
        <taxon>Vibrionales</taxon>
        <taxon>Vibrionaceae</taxon>
        <taxon>Vibrio</taxon>
    </lineage>
</organism>
<feature type="signal peptide" evidence="1">
    <location>
        <begin position="1"/>
        <end position="18"/>
    </location>
</feature>
<dbReference type="GeneID" id="94025559"/>
<dbReference type="InterPro" id="IPR021307">
    <property type="entry name" value="DUF2884"/>
</dbReference>
<gene>
    <name evidence="2" type="ORF">C1N32_09760</name>
</gene>
<dbReference type="Proteomes" id="UP000236449">
    <property type="component" value="Unassembled WGS sequence"/>
</dbReference>
<dbReference type="Pfam" id="PF11101">
    <property type="entry name" value="DUF2884"/>
    <property type="match status" value="1"/>
</dbReference>
<feature type="chain" id="PRO_5014345053" evidence="1">
    <location>
        <begin position="19"/>
        <end position="247"/>
    </location>
</feature>
<evidence type="ECO:0000256" key="1">
    <source>
        <dbReference type="SAM" id="SignalP"/>
    </source>
</evidence>
<proteinExistence type="predicted"/>
<name>A0A2J8HC16_VIBDI</name>
<comment type="caution">
    <text evidence="2">The sequence shown here is derived from an EMBL/GenBank/DDBJ whole genome shotgun (WGS) entry which is preliminary data.</text>
</comment>
<reference evidence="2 3" key="1">
    <citation type="submission" date="2018-01" db="EMBL/GenBank/DDBJ databases">
        <title>Draft genome sequences of six Vibrio diazotrophicus strains isolated from deep-sea sediments of the Baltic Sea.</title>
        <authorList>
            <person name="Castillo D."/>
            <person name="Vandieken V."/>
            <person name="Chiang O."/>
            <person name="Middelboe M."/>
        </authorList>
    </citation>
    <scope>NUCLEOTIDE SEQUENCE [LARGE SCALE GENOMIC DNA]</scope>
    <source>
        <strain evidence="2 3">60.27F</strain>
    </source>
</reference>
<keyword evidence="1" id="KW-0732">Signal</keyword>
<evidence type="ECO:0000313" key="3">
    <source>
        <dbReference type="Proteomes" id="UP000236449"/>
    </source>
</evidence>
<dbReference type="AlphaFoldDB" id="A0A2J8HC16"/>